<keyword evidence="2" id="KW-0472">Membrane</keyword>
<accession>A0AAD6DMG4</accession>
<dbReference type="AlphaFoldDB" id="A0AAD6DMG4"/>
<name>A0AAD6DMG4_9EURO</name>
<feature type="region of interest" description="Disordered" evidence="1">
    <location>
        <begin position="36"/>
        <end position="55"/>
    </location>
</feature>
<feature type="transmembrane region" description="Helical" evidence="2">
    <location>
        <begin position="111"/>
        <end position="136"/>
    </location>
</feature>
<feature type="compositionally biased region" description="Polar residues" evidence="1">
    <location>
        <begin position="42"/>
        <end position="55"/>
    </location>
</feature>
<reference evidence="3" key="2">
    <citation type="submission" date="2023-01" db="EMBL/GenBank/DDBJ databases">
        <authorList>
            <person name="Petersen C."/>
        </authorList>
    </citation>
    <scope>NUCLEOTIDE SEQUENCE</scope>
    <source>
        <strain evidence="3">IBT 12815</strain>
    </source>
</reference>
<protein>
    <submittedName>
        <fullName evidence="3">Uncharacterized protein</fullName>
    </submittedName>
</protein>
<keyword evidence="2" id="KW-0812">Transmembrane</keyword>
<dbReference type="Proteomes" id="UP001213799">
    <property type="component" value="Unassembled WGS sequence"/>
</dbReference>
<dbReference type="EMBL" id="JAQJAE010000006">
    <property type="protein sequence ID" value="KAJ5589100.1"/>
    <property type="molecule type" value="Genomic_DNA"/>
</dbReference>
<gene>
    <name evidence="3" type="ORF">N7537_011778</name>
</gene>
<evidence type="ECO:0000256" key="2">
    <source>
        <dbReference type="SAM" id="Phobius"/>
    </source>
</evidence>
<proteinExistence type="predicted"/>
<comment type="caution">
    <text evidence="3">The sequence shown here is derived from an EMBL/GenBank/DDBJ whole genome shotgun (WGS) entry which is preliminary data.</text>
</comment>
<reference evidence="3" key="1">
    <citation type="journal article" date="2023" name="IMA Fungus">
        <title>Comparative genomic study of the Penicillium genus elucidates a diverse pangenome and 15 lateral gene transfer events.</title>
        <authorList>
            <person name="Petersen C."/>
            <person name="Sorensen T."/>
            <person name="Nielsen M.R."/>
            <person name="Sondergaard T.E."/>
            <person name="Sorensen J.L."/>
            <person name="Fitzpatrick D.A."/>
            <person name="Frisvad J.C."/>
            <person name="Nielsen K.L."/>
        </authorList>
    </citation>
    <scope>NUCLEOTIDE SEQUENCE</scope>
    <source>
        <strain evidence="3">IBT 12815</strain>
    </source>
</reference>
<dbReference type="GeneID" id="81593074"/>
<evidence type="ECO:0000256" key="1">
    <source>
        <dbReference type="SAM" id="MobiDB-lite"/>
    </source>
</evidence>
<evidence type="ECO:0000313" key="4">
    <source>
        <dbReference type="Proteomes" id="UP001213799"/>
    </source>
</evidence>
<keyword evidence="2" id="KW-1133">Transmembrane helix</keyword>
<feature type="region of interest" description="Disordered" evidence="1">
    <location>
        <begin position="1"/>
        <end position="22"/>
    </location>
</feature>
<sequence length="435" mass="46569">MAADATQSSQAESSTTPSLSVNAAGVTTTTSSLSVNSDAAGATTTTPHSSTNVGASVETTSSLMSLPHTQPAGNSTSRTPSSVASPSHTPTNETVVPIDSQSNATFSSGTLAGAIVGAFAGGCILALLLAILFFYFRKKTRKPREQDRDSAFIKKNTGKVSGQTITTFAGSSTTASSDKPLPPVATAFKSQHLDLSTYIPQPADDNSVCMRIQSLFDQAGLHVENYYSRTASNPPLTQDLLARLSHYDSAYLPASLITMLSRPRSQRAVLTHALVYSLMRAIQPGATENSLLPPSYAQISKQQGSEMANDATDRAEFAWRMLTSFLYASDNHSPTLPTDNIMTFAEEFTKAFEPYSNSQFAEDDRLRHLATISKSAADLGIWLFSQPCSFKFQWITNGVSGDTIVVLPALVKVCDEQGRRLAVPETLAEEKTIQI</sequence>
<evidence type="ECO:0000313" key="3">
    <source>
        <dbReference type="EMBL" id="KAJ5589100.1"/>
    </source>
</evidence>
<keyword evidence="4" id="KW-1185">Reference proteome</keyword>
<organism evidence="3 4">
    <name type="scientific">Penicillium hordei</name>
    <dbReference type="NCBI Taxonomy" id="40994"/>
    <lineage>
        <taxon>Eukaryota</taxon>
        <taxon>Fungi</taxon>
        <taxon>Dikarya</taxon>
        <taxon>Ascomycota</taxon>
        <taxon>Pezizomycotina</taxon>
        <taxon>Eurotiomycetes</taxon>
        <taxon>Eurotiomycetidae</taxon>
        <taxon>Eurotiales</taxon>
        <taxon>Aspergillaceae</taxon>
        <taxon>Penicillium</taxon>
    </lineage>
</organism>
<feature type="region of interest" description="Disordered" evidence="1">
    <location>
        <begin position="61"/>
        <end position="96"/>
    </location>
</feature>
<dbReference type="RefSeq" id="XP_056748119.1">
    <property type="nucleotide sequence ID" value="XM_056902832.1"/>
</dbReference>